<dbReference type="InterPro" id="IPR003593">
    <property type="entry name" value="AAA+_ATPase"/>
</dbReference>
<dbReference type="GO" id="GO:0005524">
    <property type="term" value="F:ATP binding"/>
    <property type="evidence" value="ECO:0007669"/>
    <property type="project" value="UniProtKB-KW"/>
</dbReference>
<dbReference type="HOGENOM" id="CLU_000604_1_23_12"/>
<gene>
    <name evidence="6" type="ORF">L21SP2_2932</name>
</gene>
<dbReference type="PROSITE" id="PS50893">
    <property type="entry name" value="ABC_TRANSPORTER_2"/>
    <property type="match status" value="1"/>
</dbReference>
<dbReference type="Proteomes" id="UP000018680">
    <property type="component" value="Chromosome"/>
</dbReference>
<dbReference type="CDD" id="cd03257">
    <property type="entry name" value="ABC_NikE_OppD_transporters"/>
    <property type="match status" value="1"/>
</dbReference>
<dbReference type="RefSeq" id="WP_024269175.1">
    <property type="nucleotide sequence ID" value="NC_023035.1"/>
</dbReference>
<dbReference type="InterPro" id="IPR003439">
    <property type="entry name" value="ABC_transporter-like_ATP-bd"/>
</dbReference>
<dbReference type="InterPro" id="IPR027417">
    <property type="entry name" value="P-loop_NTPase"/>
</dbReference>
<name>V5WKJ9_9SPIO</name>
<evidence type="ECO:0000256" key="3">
    <source>
        <dbReference type="ARBA" id="ARBA00022741"/>
    </source>
</evidence>
<dbReference type="PROSITE" id="PS00211">
    <property type="entry name" value="ABC_TRANSPORTER_1"/>
    <property type="match status" value="1"/>
</dbReference>
<accession>V5WKJ9</accession>
<dbReference type="InterPro" id="IPR017871">
    <property type="entry name" value="ABC_transporter-like_CS"/>
</dbReference>
<keyword evidence="4 6" id="KW-0067">ATP-binding</keyword>
<dbReference type="AlphaFoldDB" id="V5WKJ9"/>
<dbReference type="SUPFAM" id="SSF52540">
    <property type="entry name" value="P-loop containing nucleoside triphosphate hydrolases"/>
    <property type="match status" value="1"/>
</dbReference>
<evidence type="ECO:0000256" key="4">
    <source>
        <dbReference type="ARBA" id="ARBA00022840"/>
    </source>
</evidence>
<dbReference type="GO" id="GO:0016887">
    <property type="term" value="F:ATP hydrolysis activity"/>
    <property type="evidence" value="ECO:0007669"/>
    <property type="project" value="InterPro"/>
</dbReference>
<dbReference type="EMBL" id="CP006939">
    <property type="protein sequence ID" value="AHC16278.1"/>
    <property type="molecule type" value="Genomic_DNA"/>
</dbReference>
<dbReference type="STRING" id="1307761.L21SP2_2932"/>
<dbReference type="SMART" id="SM00382">
    <property type="entry name" value="AAA"/>
    <property type="match status" value="1"/>
</dbReference>
<dbReference type="eggNOG" id="COG4608">
    <property type="taxonomic scope" value="Bacteria"/>
</dbReference>
<proteinExistence type="inferred from homology"/>
<comment type="similarity">
    <text evidence="1">Belongs to the ABC transporter superfamily.</text>
</comment>
<keyword evidence="7" id="KW-1185">Reference proteome</keyword>
<protein>
    <submittedName>
        <fullName evidence="6">Oligopeptide transport ATP-binding protein OppF</fullName>
    </submittedName>
</protein>
<organism evidence="6 7">
    <name type="scientific">Salinispira pacifica</name>
    <dbReference type="NCBI Taxonomy" id="1307761"/>
    <lineage>
        <taxon>Bacteria</taxon>
        <taxon>Pseudomonadati</taxon>
        <taxon>Spirochaetota</taxon>
        <taxon>Spirochaetia</taxon>
        <taxon>Spirochaetales</taxon>
        <taxon>Spirochaetaceae</taxon>
        <taxon>Salinispira</taxon>
    </lineage>
</organism>
<evidence type="ECO:0000313" key="6">
    <source>
        <dbReference type="EMBL" id="AHC16278.1"/>
    </source>
</evidence>
<keyword evidence="3" id="KW-0547">Nucleotide-binding</keyword>
<keyword evidence="2" id="KW-0813">Transport</keyword>
<dbReference type="Pfam" id="PF00005">
    <property type="entry name" value="ABC_tran"/>
    <property type="match status" value="1"/>
</dbReference>
<dbReference type="KEGG" id="slr:L21SP2_2932"/>
<dbReference type="Gene3D" id="3.40.50.300">
    <property type="entry name" value="P-loop containing nucleotide triphosphate hydrolases"/>
    <property type="match status" value="1"/>
</dbReference>
<dbReference type="GO" id="GO:0055085">
    <property type="term" value="P:transmembrane transport"/>
    <property type="evidence" value="ECO:0007669"/>
    <property type="project" value="UniProtKB-ARBA"/>
</dbReference>
<dbReference type="PANTHER" id="PTHR43776:SF7">
    <property type="entry name" value="D,D-DIPEPTIDE TRANSPORT ATP-BINDING PROTEIN DDPF-RELATED"/>
    <property type="match status" value="1"/>
</dbReference>
<evidence type="ECO:0000313" key="7">
    <source>
        <dbReference type="Proteomes" id="UP000018680"/>
    </source>
</evidence>
<dbReference type="InterPro" id="IPR050319">
    <property type="entry name" value="ABC_transp_ATP-bind"/>
</dbReference>
<reference evidence="6 7" key="1">
    <citation type="journal article" date="2015" name="Stand. Genomic Sci.">
        <title>Complete genome sequence and description of Salinispira pacifica gen. nov., sp. nov., a novel spirochaete isolated form a hypersaline microbial mat.</title>
        <authorList>
            <person name="Ben Hania W."/>
            <person name="Joseph M."/>
            <person name="Schumann P."/>
            <person name="Bunk B."/>
            <person name="Fiebig A."/>
            <person name="Sproer C."/>
            <person name="Klenk H.P."/>
            <person name="Fardeau M.L."/>
            <person name="Spring S."/>
        </authorList>
    </citation>
    <scope>NUCLEOTIDE SEQUENCE [LARGE SCALE GENOMIC DNA]</scope>
    <source>
        <strain evidence="6 7">L21-RPul-D2</strain>
    </source>
</reference>
<evidence type="ECO:0000256" key="1">
    <source>
        <dbReference type="ARBA" id="ARBA00005417"/>
    </source>
</evidence>
<feature type="domain" description="ABC transporter" evidence="5">
    <location>
        <begin position="1"/>
        <end position="205"/>
    </location>
</feature>
<dbReference type="PANTHER" id="PTHR43776">
    <property type="entry name" value="TRANSPORT ATP-BINDING PROTEIN"/>
    <property type="match status" value="1"/>
</dbReference>
<evidence type="ECO:0000256" key="2">
    <source>
        <dbReference type="ARBA" id="ARBA00022448"/>
    </source>
</evidence>
<sequence>MDLRLYKGEVLGLVGESGSGKSTMGSILTALQRPDSGQVLFRNRDIFTRTPRELRKIRKELQLIFQQSGNVLDPRMTTGAILTEALSLHNICSREEQPHELKRLLELVGLHEDTLQRYPGELSGGMLQRVIIARAVSTRPSVIICDEPVSALDVSVQGQVLNLLKDLQEELELSYIFISHDIDVIRHMADRVAVLESGELREGKI</sequence>
<evidence type="ECO:0000259" key="5">
    <source>
        <dbReference type="PROSITE" id="PS50893"/>
    </source>
</evidence>